<keyword evidence="8" id="KW-1185">Reference proteome</keyword>
<dbReference type="STRING" id="754477.Q7C_2060"/>
<dbReference type="Gene3D" id="3.40.50.150">
    <property type="entry name" value="Vaccinia Virus protein VP39"/>
    <property type="match status" value="1"/>
</dbReference>
<proteinExistence type="inferred from homology"/>
<dbReference type="AlphaFoldDB" id="I1YJV6"/>
<dbReference type="GO" id="GO:0008610">
    <property type="term" value="P:lipid biosynthetic process"/>
    <property type="evidence" value="ECO:0007669"/>
    <property type="project" value="InterPro"/>
</dbReference>
<dbReference type="HOGENOM" id="CLU_026434_6_0_6"/>
<dbReference type="GO" id="GO:0008825">
    <property type="term" value="F:cyclopropane-fatty-acyl-phospholipid synthase activity"/>
    <property type="evidence" value="ECO:0007669"/>
    <property type="project" value="UniProtKB-EC"/>
</dbReference>
<protein>
    <submittedName>
        <fullName evidence="7">Cyclopropane-fatty-acyl-phospholipid synthase</fullName>
        <ecNumber evidence="7">2.1.1.79</ecNumber>
    </submittedName>
</protein>
<dbReference type="PANTHER" id="PTHR43667">
    <property type="entry name" value="CYCLOPROPANE-FATTY-ACYL-PHOSPHOLIPID SYNTHASE"/>
    <property type="match status" value="1"/>
</dbReference>
<keyword evidence="5" id="KW-0443">Lipid metabolism</keyword>
<dbReference type="KEGG" id="mec:Q7C_2060"/>
<evidence type="ECO:0000313" key="8">
    <source>
        <dbReference type="Proteomes" id="UP000009145"/>
    </source>
</evidence>
<dbReference type="InterPro" id="IPR029063">
    <property type="entry name" value="SAM-dependent_MTases_sf"/>
</dbReference>
<dbReference type="eggNOG" id="COG2230">
    <property type="taxonomic scope" value="Bacteria"/>
</dbReference>
<name>I1YJV6_METFJ</name>
<feature type="active site" evidence="6">
    <location>
        <position position="362"/>
    </location>
</feature>
<gene>
    <name evidence="7" type="ordered locus">Q7C_2060</name>
</gene>
<organism evidence="7 8">
    <name type="scientific">Methylophaga frappieri (strain ATCC BAA-2434 / DSM 25690 / JAM7)</name>
    <dbReference type="NCBI Taxonomy" id="754477"/>
    <lineage>
        <taxon>Bacteria</taxon>
        <taxon>Pseudomonadati</taxon>
        <taxon>Pseudomonadota</taxon>
        <taxon>Gammaproteobacteria</taxon>
        <taxon>Thiotrichales</taxon>
        <taxon>Piscirickettsiaceae</taxon>
        <taxon>Methylophaga</taxon>
    </lineage>
</organism>
<dbReference type="PIRSF" id="PIRSF003085">
    <property type="entry name" value="CMAS"/>
    <property type="match status" value="1"/>
</dbReference>
<dbReference type="Proteomes" id="UP000009145">
    <property type="component" value="Chromosome"/>
</dbReference>
<dbReference type="Pfam" id="PF02353">
    <property type="entry name" value="CMAS"/>
    <property type="match status" value="1"/>
</dbReference>
<dbReference type="GO" id="GO:0032259">
    <property type="term" value="P:methylation"/>
    <property type="evidence" value="ECO:0007669"/>
    <property type="project" value="UniProtKB-KW"/>
</dbReference>
<evidence type="ECO:0000256" key="3">
    <source>
        <dbReference type="ARBA" id="ARBA00022679"/>
    </source>
</evidence>
<keyword evidence="4" id="KW-0949">S-adenosyl-L-methionine</keyword>
<dbReference type="InterPro" id="IPR050723">
    <property type="entry name" value="CFA/CMAS"/>
</dbReference>
<comment type="similarity">
    <text evidence="1">Belongs to the CFA/CMAS family.</text>
</comment>
<evidence type="ECO:0000256" key="4">
    <source>
        <dbReference type="ARBA" id="ARBA00022691"/>
    </source>
</evidence>
<dbReference type="CDD" id="cd02440">
    <property type="entry name" value="AdoMet_MTases"/>
    <property type="match status" value="1"/>
</dbReference>
<dbReference type="EMBL" id="CP003380">
    <property type="protein sequence ID" value="AFJ03199.1"/>
    <property type="molecule type" value="Genomic_DNA"/>
</dbReference>
<dbReference type="SUPFAM" id="SSF53335">
    <property type="entry name" value="S-adenosyl-L-methionine-dependent methyltransferases"/>
    <property type="match status" value="1"/>
</dbReference>
<keyword evidence="2 7" id="KW-0489">Methyltransferase</keyword>
<evidence type="ECO:0000256" key="5">
    <source>
        <dbReference type="ARBA" id="ARBA00023098"/>
    </source>
</evidence>
<dbReference type="OrthoDB" id="9782855at2"/>
<dbReference type="PANTHER" id="PTHR43667:SF1">
    <property type="entry name" value="CYCLOPROPANE-FATTY-ACYL-PHOSPHOLIPID SYNTHASE"/>
    <property type="match status" value="1"/>
</dbReference>
<evidence type="ECO:0000313" key="7">
    <source>
        <dbReference type="EMBL" id="AFJ03199.1"/>
    </source>
</evidence>
<dbReference type="NCBIfam" id="NF008686">
    <property type="entry name" value="PRK11705.1"/>
    <property type="match status" value="1"/>
</dbReference>
<evidence type="ECO:0000256" key="6">
    <source>
        <dbReference type="PIRSR" id="PIRSR003085-1"/>
    </source>
</evidence>
<evidence type="ECO:0000256" key="1">
    <source>
        <dbReference type="ARBA" id="ARBA00010815"/>
    </source>
</evidence>
<dbReference type="PATRIC" id="fig|754477.3.peg.2028"/>
<dbReference type="EC" id="2.1.1.79" evidence="7"/>
<keyword evidence="3 7" id="KW-0808">Transferase</keyword>
<reference evidence="7 8" key="1">
    <citation type="journal article" date="2012" name="J. Bacteriol.">
        <title>Complete genome sequences of Methylophaga sp. strain JAM1 and Methylophaga sp. strain JAM7.</title>
        <authorList>
            <person name="Villeneuve C."/>
            <person name="Martineau C."/>
            <person name="Mauffrey F."/>
            <person name="Villemur R."/>
        </authorList>
    </citation>
    <scope>NUCLEOTIDE SEQUENCE [LARGE SCALE GENOMIC DNA]</scope>
    <source>
        <strain evidence="7 8">JAM7</strain>
    </source>
</reference>
<dbReference type="RefSeq" id="WP_014704618.1">
    <property type="nucleotide sequence ID" value="NC_017856.1"/>
</dbReference>
<accession>I1YJV6</accession>
<sequence length="391" mass="45124">MAHHHFESPQTGLLKSARKNNSPSILAEIAAHAEVQFNGDKPWDIQVNDDRFYRRVLTQGSLGFGESYMDKMWDCRALDVLFTRLLSADVEKKLGGWVKVRLVSEIIRQNLFNLQSRARAYQVGEKHYDAGNDIFEAMLDPTMSYSCGYWANADNLADAQLAKLDLVCRKLALQPGETVFEIGCGWGGFARYAAENYGVEVYGVTISKEQQKLAQQRCIGLPVTIDLKDYREVNGHFDKIVSIGMFEHVGPKNYSDYFDTASRLLSKDGLFLLHTIGSYETVFKVDAWIDRYIFPNGKLPSVKELGKVLDHRFVLEDWHNFGPDYDVTLLHWWQQFDQAWPTLAPHYDERFYRMWKYYLHACAGFFRSKKGQLWQLVLSKRGRPGVYRSVR</sequence>
<dbReference type="InterPro" id="IPR003333">
    <property type="entry name" value="CMAS"/>
</dbReference>
<evidence type="ECO:0000256" key="2">
    <source>
        <dbReference type="ARBA" id="ARBA00022603"/>
    </source>
</evidence>